<feature type="compositionally biased region" description="Low complexity" evidence="6">
    <location>
        <begin position="464"/>
        <end position="474"/>
    </location>
</feature>
<evidence type="ECO:0000256" key="1">
    <source>
        <dbReference type="ARBA" id="ARBA00004123"/>
    </source>
</evidence>
<evidence type="ECO:0000256" key="6">
    <source>
        <dbReference type="SAM" id="MobiDB-lite"/>
    </source>
</evidence>
<keyword evidence="10" id="KW-1185">Reference proteome</keyword>
<dbReference type="Pfam" id="PF17913">
    <property type="entry name" value="FHA_2"/>
    <property type="match status" value="1"/>
</dbReference>
<keyword evidence="2" id="KW-0227">DNA damage</keyword>
<feature type="compositionally biased region" description="Basic and acidic residues" evidence="6">
    <location>
        <begin position="594"/>
        <end position="613"/>
    </location>
</feature>
<keyword evidence="4" id="KW-0234">DNA repair</keyword>
<feature type="domain" description="PBZ-type" evidence="7">
    <location>
        <begin position="514"/>
        <end position="539"/>
    </location>
</feature>
<evidence type="ECO:0000256" key="5">
    <source>
        <dbReference type="ARBA" id="ARBA00023242"/>
    </source>
</evidence>
<proteinExistence type="predicted"/>
<sequence>MSQITLKPLDDGQKPVEIPLGKTTIGRGPLLGCSDKKVSRNHAVLEVTSKGEVFLTPTHVNPCFYQPTADNPGQILQKDIPHKLRNGDSFSLLPRAYRYQVIVVGGPKEEKNADLNDFNKPCGKPNGSTGDGFVEGIKDSVKKEEQSEKAIPEKPFIKEEETVTSNKNHSIEENLSKKPTDMIDEKSLSSSKENSETKKDKEVIEKETILPEDKNITEINVDESSSSNKSQIEHSKVNDSSGENGMNSEDYSKPLPDKEGEEKDSISQDSFPKNCSPEKATEDSYEEKEDKKVNEESLENKRTDNCEESQKDELLDKSPTKEVEEEEEVNPLPSRTEITTASKRGRRKGAGTRENKPPKRKVSSDAPAKPKGRKKTPKFQFDEGQEGSSQRQTPGRTSSRTNRQTRQGLSLEDFIVSDDEEWQSDRSTETKKKRRKRGSRRNDDSGSDWETEHKKSKKPVHKFGSGSESGSDWGSQKKKRGGSRGKRRKGKATSEAEEEIEPKASSAPKSDKPRIPCTYGKKCYRRNQNHTDQFCHPGDSDYASEPESTQKNDVVEMSEDEECSPKKECPYGDNCFRRNPQHKKDFKHTKKVRPQREAAKQADKKAKNSRNSEEVDNYDLNDSFLNEESDEYKPVDSGSDYESGEKAKRLAKVKGVKSKRGKKA</sequence>
<dbReference type="InterPro" id="IPR041388">
    <property type="entry name" value="FHA_2"/>
</dbReference>
<feature type="compositionally biased region" description="Basic residues" evidence="6">
    <location>
        <begin position="649"/>
        <end position="664"/>
    </location>
</feature>
<dbReference type="Gene3D" id="2.60.200.20">
    <property type="match status" value="1"/>
</dbReference>
<dbReference type="GO" id="GO:0035861">
    <property type="term" value="C:site of double-strand break"/>
    <property type="evidence" value="ECO:0007669"/>
    <property type="project" value="TreeGrafter"/>
</dbReference>
<evidence type="ECO:0000259" key="8">
    <source>
        <dbReference type="Pfam" id="PF17913"/>
    </source>
</evidence>
<evidence type="ECO:0000259" key="7">
    <source>
        <dbReference type="Pfam" id="PF10283"/>
    </source>
</evidence>
<evidence type="ECO:0000256" key="3">
    <source>
        <dbReference type="ARBA" id="ARBA00022801"/>
    </source>
</evidence>
<dbReference type="GO" id="GO:0003906">
    <property type="term" value="F:DNA-(apurinic or apyrimidinic site) endonuclease activity"/>
    <property type="evidence" value="ECO:0007669"/>
    <property type="project" value="InterPro"/>
</dbReference>
<feature type="compositionally biased region" description="Basic and acidic residues" evidence="6">
    <location>
        <begin position="169"/>
        <end position="216"/>
    </location>
</feature>
<feature type="compositionally biased region" description="Basic residues" evidence="6">
    <location>
        <begin position="476"/>
        <end position="491"/>
    </location>
</feature>
<feature type="compositionally biased region" description="Polar residues" evidence="6">
    <location>
        <begin position="238"/>
        <end position="249"/>
    </location>
</feature>
<reference evidence="9 10" key="1">
    <citation type="submission" date="2021-06" db="EMBL/GenBank/DDBJ databases">
        <title>Caerostris darwini draft genome.</title>
        <authorList>
            <person name="Kono N."/>
            <person name="Arakawa K."/>
        </authorList>
    </citation>
    <scope>NUCLEOTIDE SEQUENCE [LARGE SCALE GENOMIC DNA]</scope>
</reference>
<comment type="caution">
    <text evidence="9">The sequence shown here is derived from an EMBL/GenBank/DDBJ whole genome shotgun (WGS) entry which is preliminary data.</text>
</comment>
<evidence type="ECO:0000313" key="9">
    <source>
        <dbReference type="EMBL" id="GIY30600.1"/>
    </source>
</evidence>
<dbReference type="CDD" id="cd22717">
    <property type="entry name" value="FHA_APLF"/>
    <property type="match status" value="1"/>
</dbReference>
<feature type="compositionally biased region" description="Basic residues" evidence="6">
    <location>
        <begin position="579"/>
        <end position="593"/>
    </location>
</feature>
<protein>
    <submittedName>
        <fullName evidence="9">Aprataxin and PNK-like factor</fullName>
    </submittedName>
</protein>
<dbReference type="AlphaFoldDB" id="A0AAV4S8X0"/>
<evidence type="ECO:0000313" key="10">
    <source>
        <dbReference type="Proteomes" id="UP001054837"/>
    </source>
</evidence>
<keyword evidence="3" id="KW-0378">Hydrolase</keyword>
<dbReference type="SUPFAM" id="SSF49879">
    <property type="entry name" value="SMAD/FHA domain"/>
    <property type="match status" value="1"/>
</dbReference>
<feature type="compositionally biased region" description="Basic and acidic residues" evidence="6">
    <location>
        <begin position="250"/>
        <end position="266"/>
    </location>
</feature>
<feature type="compositionally biased region" description="Basic and acidic residues" evidence="6">
    <location>
        <begin position="136"/>
        <end position="161"/>
    </location>
</feature>
<organism evidence="9 10">
    <name type="scientific">Caerostris darwini</name>
    <dbReference type="NCBI Taxonomy" id="1538125"/>
    <lineage>
        <taxon>Eukaryota</taxon>
        <taxon>Metazoa</taxon>
        <taxon>Ecdysozoa</taxon>
        <taxon>Arthropoda</taxon>
        <taxon>Chelicerata</taxon>
        <taxon>Arachnida</taxon>
        <taxon>Araneae</taxon>
        <taxon>Araneomorphae</taxon>
        <taxon>Entelegynae</taxon>
        <taxon>Araneoidea</taxon>
        <taxon>Araneidae</taxon>
        <taxon>Caerostris</taxon>
    </lineage>
</organism>
<dbReference type="InterPro" id="IPR008984">
    <property type="entry name" value="SMAD_FHA_dom_sf"/>
</dbReference>
<dbReference type="Proteomes" id="UP001054837">
    <property type="component" value="Unassembled WGS sequence"/>
</dbReference>
<feature type="domain" description="PBZ-type" evidence="7">
    <location>
        <begin position="566"/>
        <end position="591"/>
    </location>
</feature>
<gene>
    <name evidence="9" type="primary">Aplf</name>
    <name evidence="9" type="ORF">CDAR_461211</name>
</gene>
<dbReference type="FunFam" id="2.60.200.20:FF:000061">
    <property type="entry name" value="Zgc:165656 protein"/>
    <property type="match status" value="1"/>
</dbReference>
<keyword evidence="5" id="KW-0539">Nucleus</keyword>
<feature type="compositionally biased region" description="Low complexity" evidence="6">
    <location>
        <begin position="396"/>
        <end position="407"/>
    </location>
</feature>
<feature type="compositionally biased region" description="Acidic residues" evidence="6">
    <location>
        <begin position="614"/>
        <end position="630"/>
    </location>
</feature>
<accession>A0AAV4S8X0</accession>
<evidence type="ECO:0000256" key="2">
    <source>
        <dbReference type="ARBA" id="ARBA00022763"/>
    </source>
</evidence>
<evidence type="ECO:0000256" key="4">
    <source>
        <dbReference type="ARBA" id="ARBA00023204"/>
    </source>
</evidence>
<dbReference type="Pfam" id="PF10283">
    <property type="entry name" value="zf-CCHH"/>
    <property type="match status" value="2"/>
</dbReference>
<name>A0AAV4S8X0_9ARAC</name>
<feature type="domain" description="PNK FHA" evidence="8">
    <location>
        <begin position="5"/>
        <end position="48"/>
    </location>
</feature>
<feature type="compositionally biased region" description="Basic and acidic residues" evidence="6">
    <location>
        <begin position="288"/>
        <end position="322"/>
    </location>
</feature>
<feature type="compositionally biased region" description="Polar residues" evidence="6">
    <location>
        <begin position="386"/>
        <end position="395"/>
    </location>
</feature>
<dbReference type="InterPro" id="IPR039253">
    <property type="entry name" value="APLF"/>
</dbReference>
<dbReference type="PANTHER" id="PTHR21315">
    <property type="entry name" value="APRATAXIN AND PNK-LIKE FACTOR-RELATED"/>
    <property type="match status" value="1"/>
</dbReference>
<dbReference type="PANTHER" id="PTHR21315:SF2">
    <property type="entry name" value="APRATAXIN AND PNK-LIKE FACTOR"/>
    <property type="match status" value="1"/>
</dbReference>
<feature type="region of interest" description="Disordered" evidence="6">
    <location>
        <begin position="114"/>
        <end position="664"/>
    </location>
</feature>
<comment type="subcellular location">
    <subcellularLocation>
        <location evidence="1">Nucleus</location>
    </subcellularLocation>
</comment>
<dbReference type="GO" id="GO:0005634">
    <property type="term" value="C:nucleus"/>
    <property type="evidence" value="ECO:0007669"/>
    <property type="project" value="UniProtKB-SubCell"/>
</dbReference>
<dbReference type="GO" id="GO:0008408">
    <property type="term" value="F:3'-5' exonuclease activity"/>
    <property type="evidence" value="ECO:0007669"/>
    <property type="project" value="InterPro"/>
</dbReference>
<dbReference type="GO" id="GO:0006302">
    <property type="term" value="P:double-strand break repair"/>
    <property type="evidence" value="ECO:0007669"/>
    <property type="project" value="InterPro"/>
</dbReference>
<dbReference type="InterPro" id="IPR019406">
    <property type="entry name" value="APLF_PBZ"/>
</dbReference>
<dbReference type="EMBL" id="BPLQ01007521">
    <property type="protein sequence ID" value="GIY30600.1"/>
    <property type="molecule type" value="Genomic_DNA"/>
</dbReference>